<keyword evidence="15" id="KW-1185">Reference proteome</keyword>
<dbReference type="Gene3D" id="4.10.240.10">
    <property type="entry name" value="Zn(2)-C6 fungal-type DNA-binding domain"/>
    <property type="match status" value="1"/>
</dbReference>
<dbReference type="InterPro" id="IPR002938">
    <property type="entry name" value="FAD-bd"/>
</dbReference>
<evidence type="ECO:0000256" key="6">
    <source>
        <dbReference type="ARBA" id="ARBA00023015"/>
    </source>
</evidence>
<keyword evidence="1" id="KW-0285">Flavoprotein</keyword>
<dbReference type="InterPro" id="IPR036188">
    <property type="entry name" value="FAD/NAD-bd_sf"/>
</dbReference>
<evidence type="ECO:0000256" key="5">
    <source>
        <dbReference type="ARBA" id="ARBA00023002"/>
    </source>
</evidence>
<dbReference type="Pfam" id="PF01494">
    <property type="entry name" value="FAD_binding_3"/>
    <property type="match status" value="1"/>
</dbReference>
<evidence type="ECO:0000256" key="3">
    <source>
        <dbReference type="ARBA" id="ARBA00022827"/>
    </source>
</evidence>
<dbReference type="Pfam" id="PF04082">
    <property type="entry name" value="Fungal_trans"/>
    <property type="match status" value="1"/>
</dbReference>
<evidence type="ECO:0000259" key="12">
    <source>
        <dbReference type="PROSITE" id="PS50048"/>
    </source>
</evidence>
<evidence type="ECO:0000256" key="1">
    <source>
        <dbReference type="ARBA" id="ARBA00022630"/>
    </source>
</evidence>
<name>A0A9W9W086_9EURO</name>
<evidence type="ECO:0000256" key="2">
    <source>
        <dbReference type="ARBA" id="ARBA00022723"/>
    </source>
</evidence>
<evidence type="ECO:0000256" key="4">
    <source>
        <dbReference type="ARBA" id="ARBA00022833"/>
    </source>
</evidence>
<dbReference type="PRINTS" id="PR00420">
    <property type="entry name" value="RNGMNOXGNASE"/>
</dbReference>
<dbReference type="PANTHER" id="PTHR47660:SF8">
    <property type="entry name" value="TRANSCRIPTION FACTOR WITH C2H2 AND ZN(2)-CYS(6) DNA BINDING DOMAIN (EUROFUNG)"/>
    <property type="match status" value="1"/>
</dbReference>
<feature type="region of interest" description="Disordered" evidence="11">
    <location>
        <begin position="548"/>
        <end position="594"/>
    </location>
</feature>
<accession>A0A9W9W086</accession>
<keyword evidence="6" id="KW-0805">Transcription regulation</keyword>
<sequence length="1313" mass="146627">MPFRIVIVGGGIAGFTAAIALRGPERIITVLEQSRLNKEIGALISLQPNASRIVERVWGLKSELHGDARAIVDEGFRIYNTDGRLVNTVPLLSKKEYGGDRLCFHRRDLHDALKKAATSPDREGDPVVVRTASKVVDCDPLKGTVTLESGEVITGDLIVGADGIHSEMRKHVLDPQPSALPTGHSAYRLMIPTEVLEKEAPEFCSKINPRDPFTSMMVAQNCRLVMGPGRRGEVYGVVALVPDEQMNEDPNAKQSWVAEGDLSKMLATFSEYPSWVTSIFKHSQDLGLWQLRDLDPLDKWHNGHLILIGDAAHAMLPTQGQGASQAIEDAEALGSFFENITSSPPPKEIFQARHSRVSLIQAYSRQAAKPATATDDTKKVTMKPDEFMDYNFFRSRRIRICAIASWPTARRHFDVHLATLRTIGVLTATRRMNALTILRDTWILVSTQLDIGEVAAEVGRDRNERVYQCPTCQRGFNRRDVLHRHQAVHERDLNEGKISQRRPKERAIQACEPCANAKLSCDNERPCKRCQTKQIECVARVPRGARRHSERIPYPISTSMSYSPQTSGQSQLDSSTLLPFTATPDSGHSDFSVPPASVSYSGSGDIYDTSMTSQTDLPLDTFIPQNGVHSYSNLNNFPAFFEQVMLPSIGAEDSFQETQQPRAFDFMQDTDFTQAEYDIFGTDFIPDLDRILDTTVPFVGFEDSQQPLLDDQDSARLRAAAFQRSLWLWVPEKNQHAFSEETRIPLRDSDSIPSKHQDRLETLKIPGNLSLLARDEIFKLVIRIGGSRVSVAAFPSADYLDTLIKVGIGKRTETDAWIHPYTFYDSQYQQLRSELLTALVAAGCVCCGLPSISKTGIILQEISRVGLAELVEDDNSVLRDLQYLQASMLWIDIGIFCGYTRKMQIAESYLQPLCTALRRACTFDRSTYSTITPFSLGDDDAALQRAWHSWVRQESLKRLVYHLFGHDVEVATAMNRPALTSYAELTLPFPAARELWLAPTAFAWREIWTSRYRIMTVSELNLRDLLSDPSLISHIPPELDFDVARTALLHGLAIQTWEFRQQMLLSQGSQSASKATTRLWLQSRQEDLYTTLHTIQNDTPSPPAVTTLLNEFVMMYLHIDVDGIQRFVGKLGETDARRAYPALRGWSQTKEARAAIWHAGQVLRAARNVIAYQFRGFDSLSIYHAALVLWVYGVLQCGESRRLEIGTPVSEGGQQVAPAIALDGDGDGNGEESQLIKGFLARGVGRPGLTMFHPRGANDTDVKVFCELSKPRSVMTVARQVFEGNCPLPLPDDILPPMIQNLCALIEDLGNLP</sequence>
<evidence type="ECO:0000256" key="11">
    <source>
        <dbReference type="SAM" id="MobiDB-lite"/>
    </source>
</evidence>
<dbReference type="PROSITE" id="PS50048">
    <property type="entry name" value="ZN2_CY6_FUNGAL_2"/>
    <property type="match status" value="1"/>
</dbReference>
<dbReference type="PROSITE" id="PS00463">
    <property type="entry name" value="ZN2_CY6_FUNGAL_1"/>
    <property type="match status" value="1"/>
</dbReference>
<reference evidence="14" key="2">
    <citation type="journal article" date="2023" name="IMA Fungus">
        <title>Comparative genomic study of the Penicillium genus elucidates a diverse pangenome and 15 lateral gene transfer events.</title>
        <authorList>
            <person name="Petersen C."/>
            <person name="Sorensen T."/>
            <person name="Nielsen M.R."/>
            <person name="Sondergaard T.E."/>
            <person name="Sorensen J.L."/>
            <person name="Fitzpatrick D.A."/>
            <person name="Frisvad J.C."/>
            <person name="Nielsen K.L."/>
        </authorList>
    </citation>
    <scope>NUCLEOTIDE SEQUENCE</scope>
    <source>
        <strain evidence="14">IBT 29677</strain>
    </source>
</reference>
<evidence type="ECO:0008006" key="16">
    <source>
        <dbReference type="Google" id="ProtNLM"/>
    </source>
</evidence>
<dbReference type="InterPro" id="IPR001138">
    <property type="entry name" value="Zn2Cys6_DnaBD"/>
</dbReference>
<keyword evidence="2" id="KW-0479">Metal-binding</keyword>
<dbReference type="Proteomes" id="UP001147747">
    <property type="component" value="Unassembled WGS sequence"/>
</dbReference>
<dbReference type="SUPFAM" id="SSF54373">
    <property type="entry name" value="FAD-linked reductases, C-terminal domain"/>
    <property type="match status" value="1"/>
</dbReference>
<evidence type="ECO:0000256" key="9">
    <source>
        <dbReference type="ARBA" id="ARBA00023242"/>
    </source>
</evidence>
<dbReference type="GO" id="GO:0000981">
    <property type="term" value="F:DNA-binding transcription factor activity, RNA polymerase II-specific"/>
    <property type="evidence" value="ECO:0007669"/>
    <property type="project" value="InterPro"/>
</dbReference>
<keyword evidence="3" id="KW-0274">FAD</keyword>
<dbReference type="GO" id="GO:0016491">
    <property type="term" value="F:oxidoreductase activity"/>
    <property type="evidence" value="ECO:0007669"/>
    <property type="project" value="UniProtKB-KW"/>
</dbReference>
<dbReference type="Gene3D" id="3.30.160.60">
    <property type="entry name" value="Classic Zinc Finger"/>
    <property type="match status" value="1"/>
</dbReference>
<dbReference type="SUPFAM" id="SSF57701">
    <property type="entry name" value="Zn2/Cys6 DNA-binding domain"/>
    <property type="match status" value="1"/>
</dbReference>
<dbReference type="GeneID" id="81371726"/>
<feature type="domain" description="Zn(2)-C6 fungal-type" evidence="12">
    <location>
        <begin position="510"/>
        <end position="539"/>
    </location>
</feature>
<dbReference type="RefSeq" id="XP_056488297.1">
    <property type="nucleotide sequence ID" value="XM_056632746.1"/>
</dbReference>
<evidence type="ECO:0000313" key="14">
    <source>
        <dbReference type="EMBL" id="KAJ5392619.1"/>
    </source>
</evidence>
<evidence type="ECO:0000256" key="8">
    <source>
        <dbReference type="ARBA" id="ARBA00023163"/>
    </source>
</evidence>
<reference evidence="14" key="1">
    <citation type="submission" date="2022-12" db="EMBL/GenBank/DDBJ databases">
        <authorList>
            <person name="Petersen C."/>
        </authorList>
    </citation>
    <scope>NUCLEOTIDE SEQUENCE</scope>
    <source>
        <strain evidence="14">IBT 29677</strain>
    </source>
</reference>
<feature type="compositionally biased region" description="Polar residues" evidence="11">
    <location>
        <begin position="556"/>
        <end position="586"/>
    </location>
</feature>
<keyword evidence="7" id="KW-0238">DNA-binding</keyword>
<keyword evidence="9" id="KW-0539">Nucleus</keyword>
<comment type="caution">
    <text evidence="14">The sequence shown here is derived from an EMBL/GenBank/DDBJ whole genome shotgun (WGS) entry which is preliminary data.</text>
</comment>
<dbReference type="InterPro" id="IPR036864">
    <property type="entry name" value="Zn2-C6_fun-type_DNA-bd_sf"/>
</dbReference>
<dbReference type="InterPro" id="IPR007219">
    <property type="entry name" value="XnlR_reg_dom"/>
</dbReference>
<dbReference type="SUPFAM" id="SSF57667">
    <property type="entry name" value="beta-beta-alpha zinc fingers"/>
    <property type="match status" value="1"/>
</dbReference>
<gene>
    <name evidence="14" type="ORF">N7509_008109</name>
</gene>
<dbReference type="SMART" id="SM00355">
    <property type="entry name" value="ZnF_C2H2"/>
    <property type="match status" value="1"/>
</dbReference>
<keyword evidence="5" id="KW-0560">Oxidoreductase</keyword>
<dbReference type="CDD" id="cd00067">
    <property type="entry name" value="GAL4"/>
    <property type="match status" value="1"/>
</dbReference>
<proteinExistence type="predicted"/>
<evidence type="ECO:0000256" key="10">
    <source>
        <dbReference type="PROSITE-ProRule" id="PRU00042"/>
    </source>
</evidence>
<evidence type="ECO:0000313" key="15">
    <source>
        <dbReference type="Proteomes" id="UP001147747"/>
    </source>
</evidence>
<dbReference type="PROSITE" id="PS00028">
    <property type="entry name" value="ZINC_FINGER_C2H2_1"/>
    <property type="match status" value="1"/>
</dbReference>
<keyword evidence="4" id="KW-0862">Zinc</keyword>
<dbReference type="GO" id="GO:0071949">
    <property type="term" value="F:FAD binding"/>
    <property type="evidence" value="ECO:0007669"/>
    <property type="project" value="InterPro"/>
</dbReference>
<dbReference type="OrthoDB" id="40579at2759"/>
<protein>
    <recommendedName>
        <fullName evidence="16">C2H2-type domain-containing protein</fullName>
    </recommendedName>
</protein>
<organism evidence="14 15">
    <name type="scientific">Penicillium cosmopolitanum</name>
    <dbReference type="NCBI Taxonomy" id="1131564"/>
    <lineage>
        <taxon>Eukaryota</taxon>
        <taxon>Fungi</taxon>
        <taxon>Dikarya</taxon>
        <taxon>Ascomycota</taxon>
        <taxon>Pezizomycotina</taxon>
        <taxon>Eurotiomycetes</taxon>
        <taxon>Eurotiomycetidae</taxon>
        <taxon>Eurotiales</taxon>
        <taxon>Aspergillaceae</taxon>
        <taxon>Penicillium</taxon>
    </lineage>
</organism>
<dbReference type="CDD" id="cd12148">
    <property type="entry name" value="fungal_TF_MHR"/>
    <property type="match status" value="1"/>
</dbReference>
<dbReference type="GO" id="GO:0006351">
    <property type="term" value="P:DNA-templated transcription"/>
    <property type="evidence" value="ECO:0007669"/>
    <property type="project" value="InterPro"/>
</dbReference>
<dbReference type="PROSITE" id="PS50157">
    <property type="entry name" value="ZINC_FINGER_C2H2_2"/>
    <property type="match status" value="1"/>
</dbReference>
<dbReference type="Gene3D" id="3.50.50.60">
    <property type="entry name" value="FAD/NAD(P)-binding domain"/>
    <property type="match status" value="1"/>
</dbReference>
<dbReference type="Pfam" id="PF00172">
    <property type="entry name" value="Zn_clus"/>
    <property type="match status" value="1"/>
</dbReference>
<dbReference type="InterPro" id="IPR013087">
    <property type="entry name" value="Znf_C2H2_type"/>
</dbReference>
<dbReference type="PANTHER" id="PTHR47660">
    <property type="entry name" value="TRANSCRIPTION FACTOR WITH C2H2 AND ZN(2)-CYS(6) DNA BINDING DOMAIN (EUROFUNG)-RELATED-RELATED"/>
    <property type="match status" value="1"/>
</dbReference>
<dbReference type="GO" id="GO:0008270">
    <property type="term" value="F:zinc ion binding"/>
    <property type="evidence" value="ECO:0007669"/>
    <property type="project" value="UniProtKB-KW"/>
</dbReference>
<dbReference type="SMART" id="SM00066">
    <property type="entry name" value="GAL4"/>
    <property type="match status" value="1"/>
</dbReference>
<keyword evidence="10" id="KW-0863">Zinc-finger</keyword>
<feature type="domain" description="C2H2-type" evidence="13">
    <location>
        <begin position="467"/>
        <end position="494"/>
    </location>
</feature>
<dbReference type="InterPro" id="IPR036236">
    <property type="entry name" value="Znf_C2H2_sf"/>
</dbReference>
<dbReference type="EMBL" id="JAPZBU010000008">
    <property type="protein sequence ID" value="KAJ5392619.1"/>
    <property type="molecule type" value="Genomic_DNA"/>
</dbReference>
<evidence type="ECO:0000259" key="13">
    <source>
        <dbReference type="PROSITE" id="PS50157"/>
    </source>
</evidence>
<dbReference type="SUPFAM" id="SSF51905">
    <property type="entry name" value="FAD/NAD(P)-binding domain"/>
    <property type="match status" value="1"/>
</dbReference>
<dbReference type="GO" id="GO:0003677">
    <property type="term" value="F:DNA binding"/>
    <property type="evidence" value="ECO:0007669"/>
    <property type="project" value="UniProtKB-KW"/>
</dbReference>
<keyword evidence="8" id="KW-0804">Transcription</keyword>
<evidence type="ECO:0000256" key="7">
    <source>
        <dbReference type="ARBA" id="ARBA00023125"/>
    </source>
</evidence>